<evidence type="ECO:0000256" key="1">
    <source>
        <dbReference type="SAM" id="Coils"/>
    </source>
</evidence>
<dbReference type="Proteomes" id="UP000267077">
    <property type="component" value="Unassembled WGS sequence"/>
</dbReference>
<sequence length="266" mass="27924">MNTTTCRCTARDIGLAIALSLAASLLASPVNAQVFVTDQAAIAANHADATASYVKQGLQYAKQAQQYATQVEQLSQEVAMAQNILMKAQSLGHNIQLFDGQPLQPITDSESVIQSACPGADAGVIGDLLSSLASALSPNEPIAKRQQMICAQIVIFQIDEYNKTADALNQIGTVNMSTLAKLNDLIASVDTLGTSSNATAQAANITATMQAALGTWRTEIQADEDIIQTLKQQQSVLATVAMKGSNTVLGTLVQAAALQTAFEVNQ</sequence>
<reference evidence="3 4" key="1">
    <citation type="submission" date="2018-12" db="EMBL/GenBank/DDBJ databases">
        <title>Dyella dinghuensis sp. nov. DHOA06 and Dyella choica sp. nov. 4M-K27, isolated from forest soil.</title>
        <authorList>
            <person name="Qiu L.-H."/>
            <person name="Gao Z.-H."/>
        </authorList>
    </citation>
    <scope>NUCLEOTIDE SEQUENCE [LARGE SCALE GENOMIC DNA]</scope>
    <source>
        <strain evidence="3 4">DHOA06</strain>
    </source>
</reference>
<evidence type="ECO:0000256" key="2">
    <source>
        <dbReference type="SAM" id="SignalP"/>
    </source>
</evidence>
<feature type="coiled-coil region" evidence="1">
    <location>
        <begin position="64"/>
        <end position="91"/>
    </location>
</feature>
<feature type="signal peptide" evidence="2">
    <location>
        <begin position="1"/>
        <end position="32"/>
    </location>
</feature>
<evidence type="ECO:0008006" key="5">
    <source>
        <dbReference type="Google" id="ProtNLM"/>
    </source>
</evidence>
<gene>
    <name evidence="3" type="ORF">EKH79_01685</name>
</gene>
<dbReference type="RefSeq" id="WP_126672061.1">
    <property type="nucleotide sequence ID" value="NZ_RYZR01000002.1"/>
</dbReference>
<name>A0A432LYL4_9GAMM</name>
<keyword evidence="2" id="KW-0732">Signal</keyword>
<dbReference type="EMBL" id="RYZR01000002">
    <property type="protein sequence ID" value="RUL66563.1"/>
    <property type="molecule type" value="Genomic_DNA"/>
</dbReference>
<feature type="chain" id="PRO_5019250035" description="P-type conjugative transfer protein TrbJ" evidence="2">
    <location>
        <begin position="33"/>
        <end position="266"/>
    </location>
</feature>
<keyword evidence="4" id="KW-1185">Reference proteome</keyword>
<protein>
    <recommendedName>
        <fullName evidence="5">P-type conjugative transfer protein TrbJ</fullName>
    </recommendedName>
</protein>
<proteinExistence type="predicted"/>
<dbReference type="OrthoDB" id="5951704at2"/>
<accession>A0A432LYL4</accession>
<dbReference type="AlphaFoldDB" id="A0A432LYL4"/>
<evidence type="ECO:0000313" key="3">
    <source>
        <dbReference type="EMBL" id="RUL66563.1"/>
    </source>
</evidence>
<keyword evidence="1" id="KW-0175">Coiled coil</keyword>
<organism evidence="3 4">
    <name type="scientific">Dyella dinghuensis</name>
    <dbReference type="NCBI Taxonomy" id="1920169"/>
    <lineage>
        <taxon>Bacteria</taxon>
        <taxon>Pseudomonadati</taxon>
        <taxon>Pseudomonadota</taxon>
        <taxon>Gammaproteobacteria</taxon>
        <taxon>Lysobacterales</taxon>
        <taxon>Rhodanobacteraceae</taxon>
        <taxon>Dyella</taxon>
    </lineage>
</organism>
<evidence type="ECO:0000313" key="4">
    <source>
        <dbReference type="Proteomes" id="UP000267077"/>
    </source>
</evidence>
<comment type="caution">
    <text evidence="3">The sequence shown here is derived from an EMBL/GenBank/DDBJ whole genome shotgun (WGS) entry which is preliminary data.</text>
</comment>